<dbReference type="Pfam" id="PF01026">
    <property type="entry name" value="TatD_DNase"/>
    <property type="match status" value="1"/>
</dbReference>
<keyword evidence="1" id="KW-0479">Metal-binding</keyword>
<evidence type="ECO:0000256" key="1">
    <source>
        <dbReference type="ARBA" id="ARBA00022723"/>
    </source>
</evidence>
<evidence type="ECO:0000313" key="3">
    <source>
        <dbReference type="EMBL" id="CAB4935358.1"/>
    </source>
</evidence>
<dbReference type="GO" id="GO:0004536">
    <property type="term" value="F:DNA nuclease activity"/>
    <property type="evidence" value="ECO:0007669"/>
    <property type="project" value="InterPro"/>
</dbReference>
<dbReference type="PROSITE" id="PS01090">
    <property type="entry name" value="TATD_2"/>
    <property type="match status" value="1"/>
</dbReference>
<dbReference type="SUPFAM" id="SSF51556">
    <property type="entry name" value="Metallo-dependent hydrolases"/>
    <property type="match status" value="1"/>
</dbReference>
<dbReference type="CDD" id="cd01310">
    <property type="entry name" value="TatD_DNAse"/>
    <property type="match status" value="1"/>
</dbReference>
<dbReference type="InterPro" id="IPR001130">
    <property type="entry name" value="TatD-like"/>
</dbReference>
<accession>A0A6J7IVV9</accession>
<dbReference type="NCBIfam" id="TIGR00010">
    <property type="entry name" value="YchF/TatD family DNA exonuclease"/>
    <property type="match status" value="1"/>
</dbReference>
<dbReference type="GO" id="GO:0005829">
    <property type="term" value="C:cytosol"/>
    <property type="evidence" value="ECO:0007669"/>
    <property type="project" value="TreeGrafter"/>
</dbReference>
<evidence type="ECO:0000256" key="2">
    <source>
        <dbReference type="ARBA" id="ARBA00022801"/>
    </source>
</evidence>
<dbReference type="GO" id="GO:0016788">
    <property type="term" value="F:hydrolase activity, acting on ester bonds"/>
    <property type="evidence" value="ECO:0007669"/>
    <property type="project" value="InterPro"/>
</dbReference>
<dbReference type="PROSITE" id="PS01137">
    <property type="entry name" value="TATD_1"/>
    <property type="match status" value="1"/>
</dbReference>
<dbReference type="EMBL" id="CAFBMK010000195">
    <property type="protein sequence ID" value="CAB4935358.1"/>
    <property type="molecule type" value="Genomic_DNA"/>
</dbReference>
<gene>
    <name evidence="3" type="ORF">UFOPK3564_02613</name>
</gene>
<dbReference type="PANTHER" id="PTHR46124">
    <property type="entry name" value="D-AMINOACYL-TRNA DEACYLASE"/>
    <property type="match status" value="1"/>
</dbReference>
<proteinExistence type="predicted"/>
<dbReference type="PIRSF" id="PIRSF005902">
    <property type="entry name" value="DNase_TatD"/>
    <property type="match status" value="1"/>
</dbReference>
<protein>
    <submittedName>
        <fullName evidence="3">Unannotated protein</fullName>
    </submittedName>
</protein>
<dbReference type="PANTHER" id="PTHR46124:SF2">
    <property type="entry name" value="D-AMINOACYL-TRNA DEACYLASE"/>
    <property type="match status" value="1"/>
</dbReference>
<sequence length="251" mass="27120">MIDSHTHLDSCAEQNDELVGNARAAGVRRILTVGMDESSNRTALAAADAFDEVWAAVGRHPNAATGYDAAAAADLRELAAHPRCAAIGEAGLDFFREGAPGDDQRAAFHDQIEIARETAKPLVIHTRAADDETIATLRERADGVVVVLHCFSMPSRLHECLDQGWYVSFAGNVTYPKNGDLALAAASVPDDRILVETDAPYLTPQSRRRERNQTAYVTETARFVAAQRGQAYEDLEAAVTANAARVFGWDA</sequence>
<keyword evidence="2" id="KW-0378">Hydrolase</keyword>
<dbReference type="AlphaFoldDB" id="A0A6J7IVV9"/>
<dbReference type="FunFam" id="3.20.20.140:FF:000005">
    <property type="entry name" value="TatD family hydrolase"/>
    <property type="match status" value="1"/>
</dbReference>
<reference evidence="3" key="1">
    <citation type="submission" date="2020-05" db="EMBL/GenBank/DDBJ databases">
        <authorList>
            <person name="Chiriac C."/>
            <person name="Salcher M."/>
            <person name="Ghai R."/>
            <person name="Kavagutti S V."/>
        </authorList>
    </citation>
    <scope>NUCLEOTIDE SEQUENCE</scope>
</reference>
<organism evidence="3">
    <name type="scientific">freshwater metagenome</name>
    <dbReference type="NCBI Taxonomy" id="449393"/>
    <lineage>
        <taxon>unclassified sequences</taxon>
        <taxon>metagenomes</taxon>
        <taxon>ecological metagenomes</taxon>
    </lineage>
</organism>
<dbReference type="InterPro" id="IPR015991">
    <property type="entry name" value="TatD/YcfH-like"/>
</dbReference>
<dbReference type="Gene3D" id="3.20.20.140">
    <property type="entry name" value="Metal-dependent hydrolases"/>
    <property type="match status" value="1"/>
</dbReference>
<dbReference type="PROSITE" id="PS01091">
    <property type="entry name" value="TATD_3"/>
    <property type="match status" value="1"/>
</dbReference>
<name>A0A6J7IVV9_9ZZZZ</name>
<dbReference type="InterPro" id="IPR018228">
    <property type="entry name" value="DNase_TatD-rel_CS"/>
</dbReference>
<dbReference type="InterPro" id="IPR032466">
    <property type="entry name" value="Metal_Hydrolase"/>
</dbReference>
<dbReference type="GO" id="GO:0046872">
    <property type="term" value="F:metal ion binding"/>
    <property type="evidence" value="ECO:0007669"/>
    <property type="project" value="UniProtKB-KW"/>
</dbReference>